<reference evidence="1 2" key="1">
    <citation type="submission" date="2016-07" db="EMBL/GenBank/DDBJ databases">
        <title>Draft genome of Scalindua rubra, obtained from a brine-seawater interface in the Red Sea, sheds light on salt adaptation in anammox bacteria.</title>
        <authorList>
            <person name="Speth D.R."/>
            <person name="Lagkouvardos I."/>
            <person name="Wang Y."/>
            <person name="Qian P.-Y."/>
            <person name="Dutilh B.E."/>
            <person name="Jetten M.S."/>
        </authorList>
    </citation>
    <scope>NUCLEOTIDE SEQUENCE [LARGE SCALE GENOMIC DNA]</scope>
    <source>
        <strain evidence="1">BSI-1</strain>
    </source>
</reference>
<proteinExistence type="predicted"/>
<evidence type="ECO:0000313" key="2">
    <source>
        <dbReference type="Proteomes" id="UP000094056"/>
    </source>
</evidence>
<evidence type="ECO:0008006" key="3">
    <source>
        <dbReference type="Google" id="ProtNLM"/>
    </source>
</evidence>
<name>A0A1E3X290_9BACT</name>
<dbReference type="AlphaFoldDB" id="A0A1E3X290"/>
<sequence length="89" mass="10509">MGIGLPMIVTPECEAGELIEQYQIGYQFTPFDWESIYSKIVEISENKLTMNNLLENNSRIRHRFSREKIAEHFTQILIDSLKHQRIIKN</sequence>
<organism evidence="1 2">
    <name type="scientific">Candidatus Scalindua rubra</name>
    <dbReference type="NCBI Taxonomy" id="1872076"/>
    <lineage>
        <taxon>Bacteria</taxon>
        <taxon>Pseudomonadati</taxon>
        <taxon>Planctomycetota</taxon>
        <taxon>Candidatus Brocadiia</taxon>
        <taxon>Candidatus Brocadiales</taxon>
        <taxon>Candidatus Scalinduaceae</taxon>
        <taxon>Candidatus Scalindua</taxon>
    </lineage>
</organism>
<dbReference type="SUPFAM" id="SSF53756">
    <property type="entry name" value="UDP-Glycosyltransferase/glycogen phosphorylase"/>
    <property type="match status" value="1"/>
</dbReference>
<gene>
    <name evidence="1" type="ORF">SCARUB_05182</name>
</gene>
<evidence type="ECO:0000313" key="1">
    <source>
        <dbReference type="EMBL" id="ODS29715.1"/>
    </source>
</evidence>
<comment type="caution">
    <text evidence="1">The sequence shown here is derived from an EMBL/GenBank/DDBJ whole genome shotgun (WGS) entry which is preliminary data.</text>
</comment>
<protein>
    <recommendedName>
        <fullName evidence="3">Glycosyltransferase</fullName>
    </recommendedName>
</protein>
<dbReference type="Proteomes" id="UP000094056">
    <property type="component" value="Unassembled WGS sequence"/>
</dbReference>
<dbReference type="EMBL" id="MAYW01000399">
    <property type="protein sequence ID" value="ODS29715.1"/>
    <property type="molecule type" value="Genomic_DNA"/>
</dbReference>
<dbReference type="Gene3D" id="3.40.50.2000">
    <property type="entry name" value="Glycogen Phosphorylase B"/>
    <property type="match status" value="1"/>
</dbReference>
<accession>A0A1E3X290</accession>